<organism evidence="2">
    <name type="scientific">uncultured Caudovirales phage</name>
    <dbReference type="NCBI Taxonomy" id="2100421"/>
    <lineage>
        <taxon>Viruses</taxon>
        <taxon>Duplodnaviria</taxon>
        <taxon>Heunggongvirae</taxon>
        <taxon>Uroviricota</taxon>
        <taxon>Caudoviricetes</taxon>
        <taxon>Peduoviridae</taxon>
        <taxon>Maltschvirus</taxon>
        <taxon>Maltschvirus maltsch</taxon>
    </lineage>
</organism>
<protein>
    <submittedName>
        <fullName evidence="2">Uncharacterized protein</fullName>
    </submittedName>
</protein>
<dbReference type="EMBL" id="LR797011">
    <property type="protein sequence ID" value="CAB4180954.1"/>
    <property type="molecule type" value="Genomic_DNA"/>
</dbReference>
<dbReference type="EMBL" id="LR796938">
    <property type="protein sequence ID" value="CAB4176742.1"/>
    <property type="molecule type" value="Genomic_DNA"/>
</dbReference>
<name>A0A6J5QN26_9CAUD</name>
<evidence type="ECO:0000313" key="5">
    <source>
        <dbReference type="EMBL" id="CAB5227335.1"/>
    </source>
</evidence>
<evidence type="ECO:0000313" key="2">
    <source>
        <dbReference type="EMBL" id="CAB4180954.1"/>
    </source>
</evidence>
<dbReference type="EMBL" id="LR797370">
    <property type="protein sequence ID" value="CAB4210981.1"/>
    <property type="molecule type" value="Genomic_DNA"/>
</dbReference>
<evidence type="ECO:0000313" key="4">
    <source>
        <dbReference type="EMBL" id="CAB4210981.1"/>
    </source>
</evidence>
<evidence type="ECO:0000313" key="3">
    <source>
        <dbReference type="EMBL" id="CAB4198772.1"/>
    </source>
</evidence>
<reference evidence="2" key="1">
    <citation type="submission" date="2020-05" db="EMBL/GenBank/DDBJ databases">
        <authorList>
            <person name="Chiriac C."/>
            <person name="Salcher M."/>
            <person name="Ghai R."/>
            <person name="Kavagutti S V."/>
        </authorList>
    </citation>
    <scope>NUCLEOTIDE SEQUENCE</scope>
</reference>
<sequence>MTSETITNKTITPKEKVFIERVIKRVIKQYGKTLQLLSKE</sequence>
<accession>A0A6J5QN26</accession>
<dbReference type="EMBL" id="LR797263">
    <property type="protein sequence ID" value="CAB4198772.1"/>
    <property type="molecule type" value="Genomic_DNA"/>
</dbReference>
<proteinExistence type="predicted"/>
<gene>
    <name evidence="2" type="ORF">UFOVP1075_7</name>
    <name evidence="3" type="ORF">UFOVP1312_63</name>
    <name evidence="4" type="ORF">UFOVP1426_59</name>
    <name evidence="5" type="ORF">UFOVP1522_28</name>
    <name evidence="1" type="ORF">UFOVP989_59</name>
</gene>
<evidence type="ECO:0000313" key="1">
    <source>
        <dbReference type="EMBL" id="CAB4176742.1"/>
    </source>
</evidence>
<dbReference type="EMBL" id="LR798372">
    <property type="protein sequence ID" value="CAB5227335.1"/>
    <property type="molecule type" value="Genomic_DNA"/>
</dbReference>